<proteinExistence type="predicted"/>
<dbReference type="RefSeq" id="WP_289215924.1">
    <property type="nucleotide sequence ID" value="NZ_JAPVRC010000004.1"/>
</dbReference>
<evidence type="ECO:0000313" key="1">
    <source>
        <dbReference type="EMBL" id="MFC7322004.1"/>
    </source>
</evidence>
<accession>A0ABW2K7B4</accession>
<gene>
    <name evidence="1" type="ORF">ACFQMN_14045</name>
</gene>
<reference evidence="2" key="1">
    <citation type="journal article" date="2019" name="Int. J. Syst. Evol. Microbiol.">
        <title>The Global Catalogue of Microorganisms (GCM) 10K type strain sequencing project: providing services to taxonomists for standard genome sequencing and annotation.</title>
        <authorList>
            <consortium name="The Broad Institute Genomics Platform"/>
            <consortium name="The Broad Institute Genome Sequencing Center for Infectious Disease"/>
            <person name="Wu L."/>
            <person name="Ma J."/>
        </authorList>
    </citation>
    <scope>NUCLEOTIDE SEQUENCE [LARGE SCALE GENOMIC DNA]</scope>
    <source>
        <strain evidence="2">CCUG 73951</strain>
    </source>
</reference>
<sequence>MNQPLIVTQPFSHVQNAAYEELKKTIHFHKFEKINLTDPPHYIDPMGWYIPLANDRCAFHLSSDTLDEYYRKGFITTYDDLVLERNYLQYKINQSLDDNAKEQFELFADKLNKVNHLIDSFTKSKNPIAL</sequence>
<comment type="caution">
    <text evidence="1">The sequence shown here is derived from an EMBL/GenBank/DDBJ whole genome shotgun (WGS) entry which is preliminary data.</text>
</comment>
<organism evidence="1 2">
    <name type="scientific">Halobacillus campisalis</name>
    <dbReference type="NCBI Taxonomy" id="435909"/>
    <lineage>
        <taxon>Bacteria</taxon>
        <taxon>Bacillati</taxon>
        <taxon>Bacillota</taxon>
        <taxon>Bacilli</taxon>
        <taxon>Bacillales</taxon>
        <taxon>Bacillaceae</taxon>
        <taxon>Halobacillus</taxon>
    </lineage>
</organism>
<keyword evidence="2" id="KW-1185">Reference proteome</keyword>
<protein>
    <submittedName>
        <fullName evidence="1">Uncharacterized protein</fullName>
    </submittedName>
</protein>
<name>A0ABW2K7B4_9BACI</name>
<evidence type="ECO:0000313" key="2">
    <source>
        <dbReference type="Proteomes" id="UP001596494"/>
    </source>
</evidence>
<dbReference type="EMBL" id="JBHTBY010000011">
    <property type="protein sequence ID" value="MFC7322004.1"/>
    <property type="molecule type" value="Genomic_DNA"/>
</dbReference>
<dbReference type="Proteomes" id="UP001596494">
    <property type="component" value="Unassembled WGS sequence"/>
</dbReference>